<dbReference type="RefSeq" id="WP_205459582.1">
    <property type="nucleotide sequence ID" value="NZ_JAFHKK010000022.1"/>
</dbReference>
<feature type="signal peptide" evidence="1">
    <location>
        <begin position="1"/>
        <end position="17"/>
    </location>
</feature>
<protein>
    <submittedName>
        <fullName evidence="2">Uncharacterized protein</fullName>
    </submittedName>
</protein>
<feature type="chain" id="PRO_5047211503" evidence="1">
    <location>
        <begin position="18"/>
        <end position="125"/>
    </location>
</feature>
<dbReference type="Proteomes" id="UP000703590">
    <property type="component" value="Unassembled WGS sequence"/>
</dbReference>
<reference evidence="2 3" key="3">
    <citation type="submission" date="2021-02" db="EMBL/GenBank/DDBJ databases">
        <authorList>
            <person name="Merkel A.Y."/>
        </authorList>
    </citation>
    <scope>NUCLEOTIDE SEQUENCE [LARGE SCALE GENOMIC DNA]</scope>
    <source>
        <strain evidence="2 3">T05b</strain>
    </source>
</reference>
<comment type="caution">
    <text evidence="2">The sequence shown here is derived from an EMBL/GenBank/DDBJ whole genome shotgun (WGS) entry which is preliminary data.</text>
</comment>
<proteinExistence type="predicted"/>
<keyword evidence="1" id="KW-0732">Signal</keyword>
<gene>
    <name evidence="2" type="ORF">JWV37_09605</name>
</gene>
<reference evidence="3" key="2">
    <citation type="submission" date="2021-02" db="EMBL/GenBank/DDBJ databases">
        <title>Sulfurospirillum tamanensis sp. nov.</title>
        <authorList>
            <person name="Merkel A.Y."/>
        </authorList>
    </citation>
    <scope>NUCLEOTIDE SEQUENCE [LARGE SCALE GENOMIC DNA]</scope>
    <source>
        <strain evidence="3">T05b</strain>
    </source>
</reference>
<evidence type="ECO:0000313" key="2">
    <source>
        <dbReference type="EMBL" id="MBN2965035.1"/>
    </source>
</evidence>
<evidence type="ECO:0000256" key="1">
    <source>
        <dbReference type="SAM" id="SignalP"/>
    </source>
</evidence>
<sequence length="125" mass="13724">MKNSFTILILMANIAVANTATTFTCNVTHHGMVIPLTERQVLSMGESAKASMQVGKIRAKVVIDGVEIELKYFDTDHFGFDLYMTHEGADMLGFDTTNEGGEDVPNAFIESATPAGSVKLWYKCR</sequence>
<reference evidence="2 3" key="1">
    <citation type="submission" date="2021-02" db="EMBL/GenBank/DDBJ databases">
        <title>Sulfurospirillum tamanensis sp. nov.</title>
        <authorList>
            <person name="Frolova A."/>
            <person name="Merkel A."/>
            <person name="Slobodkin A."/>
        </authorList>
    </citation>
    <scope>NUCLEOTIDE SEQUENCE [LARGE SCALE GENOMIC DNA]</scope>
    <source>
        <strain evidence="2 3">T05b</strain>
    </source>
</reference>
<keyword evidence="3" id="KW-1185">Reference proteome</keyword>
<name>A0ABS2WTR1_9BACT</name>
<accession>A0ABS2WTR1</accession>
<evidence type="ECO:0000313" key="3">
    <source>
        <dbReference type="Proteomes" id="UP000703590"/>
    </source>
</evidence>
<organism evidence="2 3">
    <name type="scientific">Sulfurospirillum tamanense</name>
    <dbReference type="NCBI Taxonomy" id="2813362"/>
    <lineage>
        <taxon>Bacteria</taxon>
        <taxon>Pseudomonadati</taxon>
        <taxon>Campylobacterota</taxon>
        <taxon>Epsilonproteobacteria</taxon>
        <taxon>Campylobacterales</taxon>
        <taxon>Sulfurospirillaceae</taxon>
        <taxon>Sulfurospirillum</taxon>
    </lineage>
</organism>
<dbReference type="EMBL" id="JAFHKK010000022">
    <property type="protein sequence ID" value="MBN2965035.1"/>
    <property type="molecule type" value="Genomic_DNA"/>
</dbReference>